<dbReference type="Proteomes" id="UP000306585">
    <property type="component" value="Unassembled WGS sequence"/>
</dbReference>
<dbReference type="Gene3D" id="3.40.50.2300">
    <property type="match status" value="1"/>
</dbReference>
<dbReference type="SUPFAM" id="SSF52172">
    <property type="entry name" value="CheY-like"/>
    <property type="match status" value="1"/>
</dbReference>
<dbReference type="EMBL" id="VBRY01000004">
    <property type="protein sequence ID" value="TLS67822.1"/>
    <property type="molecule type" value="Genomic_DNA"/>
</dbReference>
<evidence type="ECO:0000256" key="1">
    <source>
        <dbReference type="ARBA" id="ARBA00022553"/>
    </source>
</evidence>
<reference evidence="4 5" key="1">
    <citation type="journal article" date="2019" name="Appl. Environ. Microbiol.">
        <title>Environmental Evidence and Genomic Insight of Iron-oxidizing Bacteria Preference Towards More Corrosion Resistant Stainless Steel at Higher Salinities.</title>
        <authorList>
            <person name="Garrison C.E."/>
            <person name="Price K.A."/>
            <person name="Field E.K."/>
        </authorList>
    </citation>
    <scope>NUCLEOTIDE SEQUENCE [LARGE SCALE GENOMIC DNA]</scope>
    <source>
        <strain evidence="4 5">P3</strain>
    </source>
</reference>
<name>A0A5R9GUU7_9PROT</name>
<evidence type="ECO:0000313" key="5">
    <source>
        <dbReference type="Proteomes" id="UP000306585"/>
    </source>
</evidence>
<feature type="modified residue" description="4-aspartylphosphate" evidence="2">
    <location>
        <position position="65"/>
    </location>
</feature>
<dbReference type="AlphaFoldDB" id="A0A5R9GUU7"/>
<gene>
    <name evidence="4" type="ORF">FEF65_05070</name>
</gene>
<dbReference type="GO" id="GO:0000160">
    <property type="term" value="P:phosphorelay signal transduction system"/>
    <property type="evidence" value="ECO:0007669"/>
    <property type="project" value="InterPro"/>
</dbReference>
<dbReference type="Pfam" id="PF00072">
    <property type="entry name" value="Response_reg"/>
    <property type="match status" value="1"/>
</dbReference>
<accession>A0A5R9GUU7</accession>
<dbReference type="PROSITE" id="PS50110">
    <property type="entry name" value="RESPONSE_REGULATORY"/>
    <property type="match status" value="1"/>
</dbReference>
<proteinExistence type="predicted"/>
<organism evidence="4 5">
    <name type="scientific">Mariprofundus erugo</name>
    <dbReference type="NCBI Taxonomy" id="2528639"/>
    <lineage>
        <taxon>Bacteria</taxon>
        <taxon>Pseudomonadati</taxon>
        <taxon>Pseudomonadota</taxon>
        <taxon>Candidatius Mariprofundia</taxon>
        <taxon>Mariprofundales</taxon>
        <taxon>Mariprofundaceae</taxon>
        <taxon>Mariprofundus</taxon>
    </lineage>
</organism>
<keyword evidence="1 2" id="KW-0597">Phosphoprotein</keyword>
<dbReference type="PANTHER" id="PTHR44591">
    <property type="entry name" value="STRESS RESPONSE REGULATOR PROTEIN 1"/>
    <property type="match status" value="1"/>
</dbReference>
<dbReference type="SMART" id="SM00448">
    <property type="entry name" value="REC"/>
    <property type="match status" value="1"/>
</dbReference>
<evidence type="ECO:0000256" key="2">
    <source>
        <dbReference type="PROSITE-ProRule" id="PRU00169"/>
    </source>
</evidence>
<protein>
    <submittedName>
        <fullName evidence="4">Response regulator</fullName>
    </submittedName>
</protein>
<comment type="caution">
    <text evidence="4">The sequence shown here is derived from an EMBL/GenBank/DDBJ whole genome shotgun (WGS) entry which is preliminary data.</text>
</comment>
<evidence type="ECO:0000259" key="3">
    <source>
        <dbReference type="PROSITE" id="PS50110"/>
    </source>
</evidence>
<feature type="domain" description="Response regulatory" evidence="3">
    <location>
        <begin position="14"/>
        <end position="129"/>
    </location>
</feature>
<dbReference type="PANTHER" id="PTHR44591:SF3">
    <property type="entry name" value="RESPONSE REGULATORY DOMAIN-CONTAINING PROTEIN"/>
    <property type="match status" value="1"/>
</dbReference>
<dbReference type="OrthoDB" id="5294427at2"/>
<sequence>MMTIGQIRSEQVKRVLLVDDDHSIRELLLQIIESFGYDVIEAANGKQALTLFEQNHHSIDLLMTDICMPQMDGSELIGRVRHHNPLLPIIAITGFADAGLLKEVERLNAVLIYKPIDIDSLHCSMNAMVFDA</sequence>
<evidence type="ECO:0000313" key="4">
    <source>
        <dbReference type="EMBL" id="TLS67822.1"/>
    </source>
</evidence>
<keyword evidence="5" id="KW-1185">Reference proteome</keyword>
<dbReference type="InterPro" id="IPR050595">
    <property type="entry name" value="Bact_response_regulator"/>
</dbReference>
<dbReference type="InterPro" id="IPR001789">
    <property type="entry name" value="Sig_transdc_resp-reg_receiver"/>
</dbReference>
<dbReference type="InterPro" id="IPR011006">
    <property type="entry name" value="CheY-like_superfamily"/>
</dbReference>